<reference evidence="1 2" key="1">
    <citation type="submission" date="2019-04" db="EMBL/GenBank/DDBJ databases">
        <authorList>
            <consortium name="Pathogen Informatics"/>
        </authorList>
    </citation>
    <scope>NUCLEOTIDE SEQUENCE [LARGE SCALE GENOMIC DNA]</scope>
    <source>
        <strain evidence="1 2">NCTC9185</strain>
    </source>
</reference>
<gene>
    <name evidence="1" type="ORF">NCTC9185_06753</name>
</gene>
<protein>
    <submittedName>
        <fullName evidence="1">Lysine/cadaverine antiporter</fullName>
    </submittedName>
</protein>
<dbReference type="Proteomes" id="UP000339249">
    <property type="component" value="Unassembled WGS sequence"/>
</dbReference>
<accession>A0A4U9DF47</accession>
<dbReference type="AlphaFoldDB" id="A0A4U9DF47"/>
<organism evidence="1 2">
    <name type="scientific">Raoultella terrigena</name>
    <name type="common">Klebsiella terrigena</name>
    <dbReference type="NCBI Taxonomy" id="577"/>
    <lineage>
        <taxon>Bacteria</taxon>
        <taxon>Pseudomonadati</taxon>
        <taxon>Pseudomonadota</taxon>
        <taxon>Gammaproteobacteria</taxon>
        <taxon>Enterobacterales</taxon>
        <taxon>Enterobacteriaceae</taxon>
        <taxon>Klebsiella/Raoultella group</taxon>
        <taxon>Raoultella</taxon>
    </lineage>
</organism>
<evidence type="ECO:0000313" key="2">
    <source>
        <dbReference type="Proteomes" id="UP000339249"/>
    </source>
</evidence>
<name>A0A4U9DF47_RAOTE</name>
<proteinExistence type="predicted"/>
<dbReference type="EMBL" id="CABDVU010000001">
    <property type="protein sequence ID" value="VTN14685.1"/>
    <property type="molecule type" value="Genomic_DNA"/>
</dbReference>
<sequence>MMLVGQAGVRAANDGNFPKIYGELDSNGNPKKGLLLAAVENDRADGADYPDELQRR</sequence>
<evidence type="ECO:0000313" key="1">
    <source>
        <dbReference type="EMBL" id="VTN14685.1"/>
    </source>
</evidence>